<dbReference type="EMBL" id="OM046627">
    <property type="protein sequence ID" value="UNA05904.1"/>
    <property type="molecule type" value="Genomic_DNA"/>
</dbReference>
<organism evidence="1 2">
    <name type="scientific">Yersinia phage vB_YenM_56.17</name>
    <dbReference type="NCBI Taxonomy" id="2918927"/>
    <lineage>
        <taxon>Viruses</taxon>
        <taxon>Duplodnaviria</taxon>
        <taxon>Heunggongvirae</taxon>
        <taxon>Uroviricota</taxon>
        <taxon>Caudoviricetes</taxon>
        <taxon>Peduoviridae</taxon>
        <taxon>Duonihilunusvirus</taxon>
        <taxon>Duonihilunusvirus YenM5617</taxon>
    </lineage>
</organism>
<evidence type="ECO:0000313" key="1">
    <source>
        <dbReference type="EMBL" id="UNA05904.1"/>
    </source>
</evidence>
<gene>
    <name evidence="1" type="ORF">vBYenM5617_016</name>
</gene>
<name>A0AAE9FKN7_9CAUD</name>
<proteinExistence type="predicted"/>
<evidence type="ECO:0000313" key="2">
    <source>
        <dbReference type="Proteomes" id="UP000829378"/>
    </source>
</evidence>
<dbReference type="Proteomes" id="UP000829378">
    <property type="component" value="Segment"/>
</dbReference>
<reference evidence="1 2" key="1">
    <citation type="submission" date="2021-12" db="EMBL/GenBank/DDBJ databases">
        <title>Genomes of temperate Yersinia enterocolitica phages.</title>
        <authorList>
            <person name="Hammerl J.A."/>
            <person name="Hertwig S."/>
        </authorList>
    </citation>
    <scope>NUCLEOTIDE SEQUENCE [LARGE SCALE GENOMIC DNA]</scope>
</reference>
<accession>A0AAE9FKN7</accession>
<protein>
    <submittedName>
        <fullName evidence="1">Uncharacterized protein</fullName>
    </submittedName>
</protein>
<keyword evidence="2" id="KW-1185">Reference proteome</keyword>
<sequence length="45" mass="5000">MMNLSQKLPLSPSSGAVFYTSCKCMKSDLQSAQAWREDSIARKGF</sequence>